<reference evidence="8" key="1">
    <citation type="submission" date="2021-01" db="EMBL/GenBank/DDBJ databases">
        <authorList>
            <consortium name="Genoscope - CEA"/>
            <person name="William W."/>
        </authorList>
    </citation>
    <scope>NUCLEOTIDE SEQUENCE</scope>
</reference>
<comment type="subcellular location">
    <subcellularLocation>
        <location evidence="1">Endosome</location>
    </subcellularLocation>
</comment>
<comment type="caution">
    <text evidence="8">The sequence shown here is derived from an EMBL/GenBank/DDBJ whole genome shotgun (WGS) entry which is preliminary data.</text>
</comment>
<sequence length="1551" mass="181211">MNQKEKLSYYPNLLGQPEKVMNQNIDSKKGLEEYLSIMLERANVEEQYAKGLSKLQQQIDKSNIIIMKGQLANQLKNKIIRIENFVEFIRTEIKDQIKETLNQQNQISSKIIDEIKSLEETLADNKEKLLSLKLDYKLKSREVEQQGILDMVYQYSIDISEDQKIKQICKTQQISIECSKLEKQYSLSTLAYNELLDVYKTKMESYLIQMEEFEQTKLLIHKDTLLKIFLFELSISKNQFQEVEKLNEQIRNTNIQDVIENFIMKYSRPDFIQQQIEFKHYNSFLRRTIESLKSLEYHKIKDIIKAYSDTFYDIFTNVIEKHDQQSIKQQELVSLINRNSIQGYFKLFQIHVNSIWNGEQLKNDQTIIDLLKQSTLNKLLWLNGLDIQADKNNYRVPNSQAYDSIIKWSQMLVNFCLETQDVTPLRKLITLSSLIHISVLNKKHYLMHSLKNNHVFTQPDFIEANIIEAIYDGLIEEVKDETNQIDKIIRQKINFFTQISKICFTLLIFNQNNIIKNYADKYLKLLRVAPNSVQDLTFQIENYQQLVFKEKDYEFIYKTRAIQLQQTTDNPLRLDRPKVTIQRGRKANVQIRTKGNFVDPLSRATTQKAQTNPLSRPQTIDPLARPFAQPTQKIEQAQAQAQAKSVEPNKSQQQQQQQEGKLEIDAEEKQLKATGEFSIYWQEIREDFQNIFQIKTYDLDQPVPNPFGSNVQTMNQFDGQAKVAYSGDSKIEYQTQAPKQGTSKMILQKTYIQKVLDIRRDLKRQWINGDKVASLQLAIQSCKLLIDNDKPLFAPVKYVYIIDILETFGKFVIERLLKLSYPQYTDQKIAEISLQSVVGSNISETASEIGRNWINKIGSIRELLPRLYIEATLLKVYYFIDQSQIKPIFVRLIKQVRAIGDYINALYFALYLFRIGAELFSGEKDYLISTLKDFFIYMNQKNKFGKLDIQGDQYLRLFEPYLIQTFRQYSQNCTEREFKDIFEHFRQSTQNHFVLKKMIEQFQAVHISTLALELFSIMQAYPVDNKYQLYACFLPKIAKGLTNVAAGSEICEYVLQDILQIKSFPLFLEILASLIELIFRSFQGYQKNQFFFLILQRFNDLFSMVEKDQVNTNQSKDTFIKLHQFIIKIFQDSQDISEILQIDTFITCIQFFPEDMKKLVCNDLLSMIINRDQKEKITDPMAVHSIVKLTANLNNKKSITKDEQKSLAKIINLLLQKIDFGKDLEQTLNLYAEMRGQFGNISGLSEILIDRALDLIFRGKRLSKGKNQKKIISFYQACIAYCFITIPTIDNPISRLRKYFQVAQVGLSLNLLSQSEAVIKTTIENLLELPETYNGRPIDEVIMPYILDLISFIIIVPDDPSAGYLNIFQGLLKALEQMKWNPKNGGIYSIVIYVNCIQYLCAQVQERLPYHFENVKSNDALFNKDSQFSLTILELVQQLYIKLGEQAQTILKSNITDSIENGLIVKQMLSCLNRLLLLLKFNKEAETTFAIFIDLIYKKINELNRDRTGKVQLNILKTYFLQTFMNIEKSTTFNFDEKKNQMINILEAAKN</sequence>
<gene>
    <name evidence="8" type="ORF">PPENT_87.1.T1090126</name>
</gene>
<dbReference type="GO" id="GO:0032456">
    <property type="term" value="P:endocytic recycling"/>
    <property type="evidence" value="ECO:0007669"/>
    <property type="project" value="InterPro"/>
</dbReference>
<dbReference type="EMBL" id="CAJJDO010000109">
    <property type="protein sequence ID" value="CAD8195453.1"/>
    <property type="molecule type" value="Genomic_DNA"/>
</dbReference>
<dbReference type="PANTHER" id="PTHR13673">
    <property type="entry name" value="ESOPHAGEAL CANCER ASSOCIATED PROTEIN"/>
    <property type="match status" value="1"/>
</dbReference>
<proteinExistence type="inferred from homology"/>
<dbReference type="InterPro" id="IPR029705">
    <property type="entry name" value="VPS35L"/>
</dbReference>
<dbReference type="PANTHER" id="PTHR13673:SF0">
    <property type="entry name" value="VPS35 ENDOSOMAL PROTEIN-SORTING FACTOR-LIKE"/>
    <property type="match status" value="1"/>
</dbReference>
<keyword evidence="4" id="KW-0967">Endosome</keyword>
<keyword evidence="3" id="KW-0813">Transport</keyword>
<name>A0A8S1WZX3_9CILI</name>
<keyword evidence="6" id="KW-0175">Coiled coil</keyword>
<evidence type="ECO:0000313" key="9">
    <source>
        <dbReference type="Proteomes" id="UP000689195"/>
    </source>
</evidence>
<feature type="region of interest" description="Disordered" evidence="7">
    <location>
        <begin position="600"/>
        <end position="662"/>
    </location>
</feature>
<evidence type="ECO:0000256" key="4">
    <source>
        <dbReference type="ARBA" id="ARBA00022753"/>
    </source>
</evidence>
<feature type="coiled-coil region" evidence="6">
    <location>
        <begin position="108"/>
        <end position="135"/>
    </location>
</feature>
<organism evidence="8 9">
    <name type="scientific">Paramecium pentaurelia</name>
    <dbReference type="NCBI Taxonomy" id="43138"/>
    <lineage>
        <taxon>Eukaryota</taxon>
        <taxon>Sar</taxon>
        <taxon>Alveolata</taxon>
        <taxon>Ciliophora</taxon>
        <taxon>Intramacronucleata</taxon>
        <taxon>Oligohymenophorea</taxon>
        <taxon>Peniculida</taxon>
        <taxon>Parameciidae</taxon>
        <taxon>Paramecium</taxon>
    </lineage>
</organism>
<evidence type="ECO:0000256" key="6">
    <source>
        <dbReference type="SAM" id="Coils"/>
    </source>
</evidence>
<dbReference type="GO" id="GO:0005768">
    <property type="term" value="C:endosome"/>
    <property type="evidence" value="ECO:0007669"/>
    <property type="project" value="UniProtKB-SubCell"/>
</dbReference>
<evidence type="ECO:0000256" key="5">
    <source>
        <dbReference type="ARBA" id="ARBA00022927"/>
    </source>
</evidence>
<feature type="compositionally biased region" description="Polar residues" evidence="7">
    <location>
        <begin position="603"/>
        <end position="618"/>
    </location>
</feature>
<feature type="coiled-coil region" evidence="6">
    <location>
        <begin position="196"/>
        <end position="256"/>
    </location>
</feature>
<protein>
    <submittedName>
        <fullName evidence="8">Uncharacterized protein</fullName>
    </submittedName>
</protein>
<dbReference type="GO" id="GO:0015031">
    <property type="term" value="P:protein transport"/>
    <property type="evidence" value="ECO:0007669"/>
    <property type="project" value="UniProtKB-KW"/>
</dbReference>
<evidence type="ECO:0000313" key="8">
    <source>
        <dbReference type="EMBL" id="CAD8195453.1"/>
    </source>
</evidence>
<dbReference type="OrthoDB" id="1734063at2759"/>
<evidence type="ECO:0000256" key="7">
    <source>
        <dbReference type="SAM" id="MobiDB-lite"/>
    </source>
</evidence>
<keyword evidence="9" id="KW-1185">Reference proteome</keyword>
<keyword evidence="5" id="KW-0653">Protein transport</keyword>
<evidence type="ECO:0000256" key="1">
    <source>
        <dbReference type="ARBA" id="ARBA00004177"/>
    </source>
</evidence>
<evidence type="ECO:0000256" key="3">
    <source>
        <dbReference type="ARBA" id="ARBA00022448"/>
    </source>
</evidence>
<comment type="similarity">
    <text evidence="2">Belongs to the VPS35L family.</text>
</comment>
<dbReference type="Proteomes" id="UP000689195">
    <property type="component" value="Unassembled WGS sequence"/>
</dbReference>
<accession>A0A8S1WZX3</accession>
<evidence type="ECO:0000256" key="2">
    <source>
        <dbReference type="ARBA" id="ARBA00010704"/>
    </source>
</evidence>